<dbReference type="GO" id="GO:0003677">
    <property type="term" value="F:DNA binding"/>
    <property type="evidence" value="ECO:0007669"/>
    <property type="project" value="UniProtKB-KW"/>
</dbReference>
<dbReference type="CDD" id="cd00067">
    <property type="entry name" value="GAL4"/>
    <property type="match status" value="1"/>
</dbReference>
<keyword evidence="1" id="KW-0805">Transcription regulation</keyword>
<evidence type="ECO:0000256" key="4">
    <source>
        <dbReference type="ARBA" id="ARBA00023242"/>
    </source>
</evidence>
<feature type="domain" description="Zn(2)-C6 fungal-type" evidence="6">
    <location>
        <begin position="33"/>
        <end position="63"/>
    </location>
</feature>
<dbReference type="GO" id="GO:0005634">
    <property type="term" value="C:nucleus"/>
    <property type="evidence" value="ECO:0007669"/>
    <property type="project" value="InterPro"/>
</dbReference>
<keyword evidence="2" id="KW-0238">DNA-binding</keyword>
<feature type="compositionally biased region" description="Polar residues" evidence="5">
    <location>
        <begin position="103"/>
        <end position="115"/>
    </location>
</feature>
<feature type="region of interest" description="Disordered" evidence="5">
    <location>
        <begin position="71"/>
        <end position="120"/>
    </location>
</feature>
<dbReference type="InterPro" id="IPR036864">
    <property type="entry name" value="Zn2-C6_fun-type_DNA-bd_sf"/>
</dbReference>
<name>A0A8K1E175_9PEZI</name>
<sequence length="529" mass="56647">MSNFGANTGYLNSGTQTQATSTFEPGNSKLRATCDRCSTLKVRCNKQKPACDRCETLGLHCVYSPFRWKGRPSSNNNSSSNNNNNSSANTSNAASTAKEKSRTGSNASLNTTVTTPGPEVDMSPIVPLTLATTTDDAAAAAFLDGDKFPLDDDFTVSTLGLGSTMPWVLSVPTPTLSNSDDMVLQSAADDTPYHSTPSRSSPILRDQGLPDAFGRETCLDMALDALCRLHRVPSETSRCLRDSPSNMSSDVHMLDEDGLFGTATNGISGNNTNGKNGTVTPNNNGCGIMSTDQAMKVNRAALQTMHHIASRNCGSCTADPNLVLMLYNISTRMVTRYRAIFDCIRHYPPQQQPQNPFLPHAHSHAHHQHHQSHHQHQHHYPGLPSPAPTLPGTARQSAEILYFNPVQFVDFKMDLATSRRMNSQLLLHEIKSLGRFLEGTWGVGMEGGSPSGSISGSNPSGCVGDELDSCLNLSALVKNADESMDGHNGGSGSGQVGGWSGVQEAFRGFLTGQVAELAVEINGFCQALD</sequence>
<reference evidence="7" key="1">
    <citation type="submission" date="2020-08" db="EMBL/GenBank/DDBJ databases">
        <authorList>
            <person name="Zhao P."/>
            <person name="Xia X."/>
        </authorList>
    </citation>
    <scope>NUCLEOTIDE SEQUENCE</scope>
    <source>
        <strain evidence="7">SD-596</strain>
    </source>
</reference>
<evidence type="ECO:0000256" key="1">
    <source>
        <dbReference type="ARBA" id="ARBA00023015"/>
    </source>
</evidence>
<dbReference type="EMBL" id="MT901689">
    <property type="protein sequence ID" value="QPI71214.1"/>
    <property type="molecule type" value="Genomic_DNA"/>
</dbReference>
<keyword evidence="3" id="KW-0804">Transcription</keyword>
<protein>
    <submittedName>
        <fullName evidence="7">Zinc finger transcription factor</fullName>
    </submittedName>
</protein>
<feature type="region of interest" description="Disordered" evidence="5">
    <location>
        <begin position="1"/>
        <end position="25"/>
    </location>
</feature>
<organism evidence="7">
    <name type="scientific">Ovatospora brasiliensis</name>
    <dbReference type="NCBI Taxonomy" id="1934393"/>
    <lineage>
        <taxon>Eukaryota</taxon>
        <taxon>Fungi</taxon>
        <taxon>Dikarya</taxon>
        <taxon>Ascomycota</taxon>
        <taxon>Pezizomycotina</taxon>
        <taxon>Sordariomycetes</taxon>
        <taxon>Sordariomycetidae</taxon>
        <taxon>Sordariales</taxon>
        <taxon>Chaetomiaceae</taxon>
        <taxon>Ovatospora</taxon>
    </lineage>
</organism>
<feature type="compositionally biased region" description="Basic residues" evidence="5">
    <location>
        <begin position="361"/>
        <end position="379"/>
    </location>
</feature>
<dbReference type="Gene3D" id="4.10.240.10">
    <property type="entry name" value="Zn(2)-C6 fungal-type DNA-binding domain"/>
    <property type="match status" value="1"/>
</dbReference>
<feature type="region of interest" description="Disordered" evidence="5">
    <location>
        <begin position="351"/>
        <end position="391"/>
    </location>
</feature>
<dbReference type="PANTHER" id="PTHR31069">
    <property type="entry name" value="OLEATE-ACTIVATED TRANSCRIPTION FACTOR 1-RELATED"/>
    <property type="match status" value="1"/>
</dbReference>
<dbReference type="GO" id="GO:0045122">
    <property type="term" value="P:aflatoxin biosynthetic process"/>
    <property type="evidence" value="ECO:0007669"/>
    <property type="project" value="InterPro"/>
</dbReference>
<dbReference type="AlphaFoldDB" id="A0A8K1E175"/>
<dbReference type="InterPro" id="IPR050675">
    <property type="entry name" value="OAF3"/>
</dbReference>
<evidence type="ECO:0000256" key="2">
    <source>
        <dbReference type="ARBA" id="ARBA00023125"/>
    </source>
</evidence>
<proteinExistence type="predicted"/>
<feature type="compositionally biased region" description="Low complexity" evidence="5">
    <location>
        <begin position="73"/>
        <end position="96"/>
    </location>
</feature>
<evidence type="ECO:0000313" key="7">
    <source>
        <dbReference type="EMBL" id="QPI71214.1"/>
    </source>
</evidence>
<dbReference type="PROSITE" id="PS00463">
    <property type="entry name" value="ZN2_CY6_FUNGAL_1"/>
    <property type="match status" value="1"/>
</dbReference>
<dbReference type="GO" id="GO:0008270">
    <property type="term" value="F:zinc ion binding"/>
    <property type="evidence" value="ECO:0007669"/>
    <property type="project" value="InterPro"/>
</dbReference>
<dbReference type="SUPFAM" id="SSF57701">
    <property type="entry name" value="Zn2/Cys6 DNA-binding domain"/>
    <property type="match status" value="1"/>
</dbReference>
<dbReference type="PANTHER" id="PTHR31069:SF31">
    <property type="entry name" value="MONODICTYPHENONE CLUSTER TRANSCRIPTION FACTOR-RELATED"/>
    <property type="match status" value="1"/>
</dbReference>
<dbReference type="InterPro" id="IPR001138">
    <property type="entry name" value="Zn2Cys6_DnaBD"/>
</dbReference>
<dbReference type="GO" id="GO:0000981">
    <property type="term" value="F:DNA-binding transcription factor activity, RNA polymerase II-specific"/>
    <property type="evidence" value="ECO:0007669"/>
    <property type="project" value="InterPro"/>
</dbReference>
<evidence type="ECO:0000256" key="3">
    <source>
        <dbReference type="ARBA" id="ARBA00023163"/>
    </source>
</evidence>
<dbReference type="Pfam" id="PF00172">
    <property type="entry name" value="Zn_clus"/>
    <property type="match status" value="1"/>
</dbReference>
<keyword evidence="4" id="KW-0539">Nucleus</keyword>
<evidence type="ECO:0000259" key="6">
    <source>
        <dbReference type="PROSITE" id="PS50048"/>
    </source>
</evidence>
<accession>A0A8K1E175</accession>
<dbReference type="PROSITE" id="PS50048">
    <property type="entry name" value="ZN2_CY6_FUNGAL_2"/>
    <property type="match status" value="1"/>
</dbReference>
<dbReference type="PRINTS" id="PR00755">
    <property type="entry name" value="AFLATOXINBRP"/>
</dbReference>
<evidence type="ECO:0000256" key="5">
    <source>
        <dbReference type="SAM" id="MobiDB-lite"/>
    </source>
</evidence>
<dbReference type="SMART" id="SM00066">
    <property type="entry name" value="GAL4"/>
    <property type="match status" value="1"/>
</dbReference>